<reference evidence="1 2" key="1">
    <citation type="submission" date="2014-07" db="EMBL/GenBank/DDBJ databases">
        <title>Genome of Chryseobacterium luteum DSM 18605.</title>
        <authorList>
            <person name="Stropko S.J."/>
            <person name="Pipes S.E."/>
            <person name="Newman J.D."/>
        </authorList>
    </citation>
    <scope>NUCLEOTIDE SEQUENCE [LARGE SCALE GENOMIC DNA]</scope>
    <source>
        <strain evidence="1 2">DSM 18605</strain>
    </source>
</reference>
<sequence>MKTYVNLLLFLFFIVFQSHVCGQAFKLEELSAFNRLDMASFKTEIKKQKYTFYDKTESPAFILYEYDSPDYTYKIGKFEYTGDKSQDNIEFEFKDKKEHDAYIKTILAAGYKQTGKGKILTGENYVDYLKDKAQVRMVYPKTAKDNYTILVFK</sequence>
<evidence type="ECO:0000313" key="2">
    <source>
        <dbReference type="Proteomes" id="UP000028703"/>
    </source>
</evidence>
<dbReference type="eggNOG" id="ENOG502ZI6P">
    <property type="taxonomic scope" value="Bacteria"/>
</dbReference>
<dbReference type="AlphaFoldDB" id="A0A085ZTN6"/>
<evidence type="ECO:0008006" key="3">
    <source>
        <dbReference type="Google" id="ProtNLM"/>
    </source>
</evidence>
<name>A0A085ZTN6_9FLAO</name>
<protein>
    <recommendedName>
        <fullName evidence="3">Omptin family outer membrane protease</fullName>
    </recommendedName>
</protein>
<evidence type="ECO:0000313" key="1">
    <source>
        <dbReference type="EMBL" id="KFF07800.1"/>
    </source>
</evidence>
<accession>A0A085ZTN6</accession>
<dbReference type="EMBL" id="JPRO01000005">
    <property type="protein sequence ID" value="KFF07800.1"/>
    <property type="molecule type" value="Genomic_DNA"/>
</dbReference>
<dbReference type="Proteomes" id="UP000028703">
    <property type="component" value="Unassembled WGS sequence"/>
</dbReference>
<gene>
    <name evidence="1" type="ORF">IX38_08870</name>
</gene>
<keyword evidence="2" id="KW-1185">Reference proteome</keyword>
<organism evidence="1 2">
    <name type="scientific">Chryseobacterium luteum</name>
    <dbReference type="NCBI Taxonomy" id="421531"/>
    <lineage>
        <taxon>Bacteria</taxon>
        <taxon>Pseudomonadati</taxon>
        <taxon>Bacteroidota</taxon>
        <taxon>Flavobacteriia</taxon>
        <taxon>Flavobacteriales</taxon>
        <taxon>Weeksellaceae</taxon>
        <taxon>Chryseobacterium group</taxon>
        <taxon>Chryseobacterium</taxon>
    </lineage>
</organism>
<dbReference type="STRING" id="421531.IX38_08870"/>
<dbReference type="OrthoDB" id="1273495at2"/>
<dbReference type="RefSeq" id="WP_034703805.1">
    <property type="nucleotide sequence ID" value="NZ_JPRO01000005.1"/>
</dbReference>
<proteinExistence type="predicted"/>
<comment type="caution">
    <text evidence="1">The sequence shown here is derived from an EMBL/GenBank/DDBJ whole genome shotgun (WGS) entry which is preliminary data.</text>
</comment>